<dbReference type="GO" id="GO:0005654">
    <property type="term" value="C:nucleoplasm"/>
    <property type="evidence" value="ECO:0007669"/>
    <property type="project" value="TreeGrafter"/>
</dbReference>
<keyword evidence="2 8" id="KW-0479">Metal-binding</keyword>
<evidence type="ECO:0000256" key="7">
    <source>
        <dbReference type="ARBA" id="ARBA00038226"/>
    </source>
</evidence>
<evidence type="ECO:0000256" key="2">
    <source>
        <dbReference type="ARBA" id="ARBA00022723"/>
    </source>
</evidence>
<dbReference type="PANTHER" id="PTHR12675:SF12">
    <property type="entry name" value="PROTEIN MUSCLEBLIND"/>
    <property type="match status" value="1"/>
</dbReference>
<feature type="domain" description="C3H1-type" evidence="10">
    <location>
        <begin position="170"/>
        <end position="198"/>
    </location>
</feature>
<dbReference type="PROSITE" id="PS50103">
    <property type="entry name" value="ZF_C3H1"/>
    <property type="match status" value="3"/>
</dbReference>
<feature type="compositionally biased region" description="Gly residues" evidence="9">
    <location>
        <begin position="661"/>
        <end position="673"/>
    </location>
</feature>
<evidence type="ECO:0000256" key="4">
    <source>
        <dbReference type="ARBA" id="ARBA00022771"/>
    </source>
</evidence>
<comment type="subcellular location">
    <subcellularLocation>
        <location evidence="1">Nucleus</location>
    </subcellularLocation>
</comment>
<dbReference type="Pfam" id="PF22628">
    <property type="entry name" value="zf-CCCH_10"/>
    <property type="match status" value="3"/>
</dbReference>
<sequence>MTMRRRLGSATRCCCFYGHFCPSPVSHFIRAHLIAGAYLQQQQLVYRGGDPSEDSGPSWNALASVHSCCSSSKTTTLPARLVPAASLRPVLRRLTITTTATTTACPYRRLLLCGEKTLTATSRLLFCSSLIPDSRWLQLEVCREAQRSKCTRNDEECKFAHPPPHVEIQNGRVTACYDAIKGRCSRENPPCKYYHPPQHLKDQLLVNGRNHLAMKNILVQQMQMQAVTLQPQIQLQPQLSLMNSYYNQAAAASAFSSNPYLNTAQMYATGSPSPGPSGSGMSSHGLGESGSSSPMTSFGSAGMFQQQHHHHGGGGGGGGGSGGAGGGNKSRMDRLEVCREFARRNCRRSETDCRYAHPAEHVQVTDNMVVVCMDSLKGKCGRETCRYFHPPAHLVQQLKSRQSVNASAASGDSSSMIGANGTSASVNAAGTAGNASNGSSAAAAAAMSSLLAAQAANVAAAQQAASSDYGTLMAQAASSPFLAAAALLQQKQTIAMLMAAAQQQQPPAVAASPSMFMQPSGVHQHQNAAASLAAAAGLVPSLGGGMGGWPFSVSNLSAIAAAGASTGSLKRKASFDQDAEMVFHGLAPSVKRQTMSPSALSGHSFAFLQQQQQQQQQQHHHQQQQQAQLQAMYGLAPLLSSFQHSLSMHPQFMSSLQMGAAGSGGGSGAGGSQHPGFSSLNYLRHSPVVITEAPPDGPGGQRDSETDDGHHHPSTSS</sequence>
<protein>
    <recommendedName>
        <fullName evidence="10">C3H1-type domain-containing protein</fullName>
    </recommendedName>
</protein>
<reference evidence="12" key="1">
    <citation type="submission" date="2017-01" db="EMBL/GenBank/DDBJ databases">
        <title>Comparative genomics of anhydrobiosis in the tardigrade Hypsibius dujardini.</title>
        <authorList>
            <person name="Yoshida Y."/>
            <person name="Koutsovoulos G."/>
            <person name="Laetsch D."/>
            <person name="Stevens L."/>
            <person name="Kumar S."/>
            <person name="Horikawa D."/>
            <person name="Ishino K."/>
            <person name="Komine S."/>
            <person name="Tomita M."/>
            <person name="Blaxter M."/>
            <person name="Arakawa K."/>
        </authorList>
    </citation>
    <scope>NUCLEOTIDE SEQUENCE [LARGE SCALE GENOMIC DNA]</scope>
    <source>
        <strain evidence="12">Z151</strain>
    </source>
</reference>
<feature type="compositionally biased region" description="Gly residues" evidence="9">
    <location>
        <begin position="313"/>
        <end position="328"/>
    </location>
</feature>
<name>A0A1W0X2A4_HYPEX</name>
<dbReference type="GO" id="GO:0043484">
    <property type="term" value="P:regulation of RNA splicing"/>
    <property type="evidence" value="ECO:0007669"/>
    <property type="project" value="TreeGrafter"/>
</dbReference>
<dbReference type="GO" id="GO:0008270">
    <property type="term" value="F:zinc ion binding"/>
    <property type="evidence" value="ECO:0007669"/>
    <property type="project" value="UniProtKB-KW"/>
</dbReference>
<feature type="zinc finger region" description="C3H1-type" evidence="8">
    <location>
        <begin position="332"/>
        <end position="360"/>
    </location>
</feature>
<dbReference type="Proteomes" id="UP000192578">
    <property type="component" value="Unassembled WGS sequence"/>
</dbReference>
<proteinExistence type="inferred from homology"/>
<feature type="compositionally biased region" description="Basic and acidic residues" evidence="9">
    <location>
        <begin position="702"/>
        <end position="711"/>
    </location>
</feature>
<evidence type="ECO:0000256" key="3">
    <source>
        <dbReference type="ARBA" id="ARBA00022737"/>
    </source>
</evidence>
<feature type="zinc finger region" description="C3H1-type" evidence="8">
    <location>
        <begin position="136"/>
        <end position="164"/>
    </location>
</feature>
<feature type="region of interest" description="Disordered" evidence="9">
    <location>
        <begin position="266"/>
        <end position="331"/>
    </location>
</feature>
<dbReference type="AlphaFoldDB" id="A0A1W0X2A4"/>
<dbReference type="FunFam" id="3.30.1370.210:FF:000005">
    <property type="entry name" value="Muscleblind, isoform M"/>
    <property type="match status" value="1"/>
</dbReference>
<dbReference type="PANTHER" id="PTHR12675">
    <property type="entry name" value="MUSCLEBLIND-LIKE PROTEIN"/>
    <property type="match status" value="1"/>
</dbReference>
<evidence type="ECO:0000256" key="5">
    <source>
        <dbReference type="ARBA" id="ARBA00022833"/>
    </source>
</evidence>
<gene>
    <name evidence="11" type="ORF">BV898_04453</name>
</gene>
<keyword evidence="3" id="KW-0677">Repeat</keyword>
<evidence type="ECO:0000313" key="11">
    <source>
        <dbReference type="EMBL" id="OQV21551.1"/>
    </source>
</evidence>
<evidence type="ECO:0000256" key="9">
    <source>
        <dbReference type="SAM" id="MobiDB-lite"/>
    </source>
</evidence>
<evidence type="ECO:0000313" key="12">
    <source>
        <dbReference type="Proteomes" id="UP000192578"/>
    </source>
</evidence>
<dbReference type="InterPro" id="IPR054429">
    <property type="entry name" value="Znf-CCCH_Muscleblind-like"/>
</dbReference>
<dbReference type="GO" id="GO:0003723">
    <property type="term" value="F:RNA binding"/>
    <property type="evidence" value="ECO:0007669"/>
    <property type="project" value="TreeGrafter"/>
</dbReference>
<dbReference type="Gene3D" id="3.30.1370.210">
    <property type="match status" value="2"/>
</dbReference>
<keyword evidence="4 8" id="KW-0863">Zinc-finger</keyword>
<feature type="compositionally biased region" description="Low complexity" evidence="9">
    <location>
        <begin position="279"/>
        <end position="302"/>
    </location>
</feature>
<evidence type="ECO:0000256" key="1">
    <source>
        <dbReference type="ARBA" id="ARBA00004123"/>
    </source>
</evidence>
<feature type="domain" description="C3H1-type" evidence="10">
    <location>
        <begin position="136"/>
        <end position="164"/>
    </location>
</feature>
<feature type="region of interest" description="Disordered" evidence="9">
    <location>
        <begin position="659"/>
        <end position="717"/>
    </location>
</feature>
<feature type="zinc finger region" description="C3H1-type" evidence="8">
    <location>
        <begin position="170"/>
        <end position="198"/>
    </location>
</feature>
<accession>A0A1W0X2A4</accession>
<keyword evidence="5 8" id="KW-0862">Zinc</keyword>
<dbReference type="EMBL" id="MTYJ01000022">
    <property type="protein sequence ID" value="OQV21551.1"/>
    <property type="molecule type" value="Genomic_DNA"/>
</dbReference>
<dbReference type="SMART" id="SM00356">
    <property type="entry name" value="ZnF_C3H1"/>
    <property type="match status" value="4"/>
</dbReference>
<dbReference type="InterPro" id="IPR000571">
    <property type="entry name" value="Znf_CCCH"/>
</dbReference>
<comment type="similarity">
    <text evidence="7">Belongs to the muscleblind family.</text>
</comment>
<feature type="domain" description="C3H1-type" evidence="10">
    <location>
        <begin position="332"/>
        <end position="360"/>
    </location>
</feature>
<keyword evidence="6" id="KW-0539">Nucleus</keyword>
<dbReference type="OrthoDB" id="6285980at2759"/>
<feature type="region of interest" description="Disordered" evidence="9">
    <location>
        <begin position="608"/>
        <end position="628"/>
    </location>
</feature>
<keyword evidence="12" id="KW-1185">Reference proteome</keyword>
<organism evidence="11 12">
    <name type="scientific">Hypsibius exemplaris</name>
    <name type="common">Freshwater tardigrade</name>
    <dbReference type="NCBI Taxonomy" id="2072580"/>
    <lineage>
        <taxon>Eukaryota</taxon>
        <taxon>Metazoa</taxon>
        <taxon>Ecdysozoa</taxon>
        <taxon>Tardigrada</taxon>
        <taxon>Eutardigrada</taxon>
        <taxon>Parachela</taxon>
        <taxon>Hypsibioidea</taxon>
        <taxon>Hypsibiidae</taxon>
        <taxon>Hypsibius</taxon>
    </lineage>
</organism>
<evidence type="ECO:0000259" key="10">
    <source>
        <dbReference type="PROSITE" id="PS50103"/>
    </source>
</evidence>
<evidence type="ECO:0000256" key="6">
    <source>
        <dbReference type="ARBA" id="ARBA00023242"/>
    </source>
</evidence>
<comment type="caution">
    <text evidence="11">The sequence shown here is derived from an EMBL/GenBank/DDBJ whole genome shotgun (WGS) entry which is preliminary data.</text>
</comment>
<dbReference type="GO" id="GO:0005737">
    <property type="term" value="C:cytoplasm"/>
    <property type="evidence" value="ECO:0007669"/>
    <property type="project" value="TreeGrafter"/>
</dbReference>
<evidence type="ECO:0000256" key="8">
    <source>
        <dbReference type="PROSITE-ProRule" id="PRU00723"/>
    </source>
</evidence>